<sequence>MLAFQKQKNLLLPSYFQLILSTLVITGCGSNIENKDQNNESQSSKEMAIYTPDQHQLYDGHFKIQGERVFQVGKLNELPPWDHMGNDAQNITPVEGTIMIDVNEIENSGSFKAELKLPEGKYVVNLERIHEFSPCQDGGIAAFLYEHGDSGCGDANWPKSLLFVAGWGYGSATLNDEPLYQNYEIHFMVTQGMRDRNTLKVMLEPTHGDAGGVNPATQQLDFYIRSPARSTENYPDRQVFDHFFAMEVTWH</sequence>
<organism evidence="1">
    <name type="scientific">marine metagenome</name>
    <dbReference type="NCBI Taxonomy" id="408172"/>
    <lineage>
        <taxon>unclassified sequences</taxon>
        <taxon>metagenomes</taxon>
        <taxon>ecological metagenomes</taxon>
    </lineage>
</organism>
<gene>
    <name evidence="1" type="ORF">METZ01_LOCUS29976</name>
</gene>
<name>A0A381QCS4_9ZZZZ</name>
<protein>
    <submittedName>
        <fullName evidence="1">Uncharacterized protein</fullName>
    </submittedName>
</protein>
<accession>A0A381QCS4</accession>
<dbReference type="PROSITE" id="PS51257">
    <property type="entry name" value="PROKAR_LIPOPROTEIN"/>
    <property type="match status" value="1"/>
</dbReference>
<reference evidence="1" key="1">
    <citation type="submission" date="2018-05" db="EMBL/GenBank/DDBJ databases">
        <authorList>
            <person name="Lanie J.A."/>
            <person name="Ng W.-L."/>
            <person name="Kazmierczak K.M."/>
            <person name="Andrzejewski T.M."/>
            <person name="Davidsen T.M."/>
            <person name="Wayne K.J."/>
            <person name="Tettelin H."/>
            <person name="Glass J.I."/>
            <person name="Rusch D."/>
            <person name="Podicherti R."/>
            <person name="Tsui H.-C.T."/>
            <person name="Winkler M.E."/>
        </authorList>
    </citation>
    <scope>NUCLEOTIDE SEQUENCE</scope>
</reference>
<dbReference type="EMBL" id="UINC01001305">
    <property type="protein sequence ID" value="SUZ77122.1"/>
    <property type="molecule type" value="Genomic_DNA"/>
</dbReference>
<dbReference type="AlphaFoldDB" id="A0A381QCS4"/>
<evidence type="ECO:0000313" key="1">
    <source>
        <dbReference type="EMBL" id="SUZ77122.1"/>
    </source>
</evidence>
<proteinExistence type="predicted"/>